<feature type="region of interest" description="Disordered" evidence="1">
    <location>
        <begin position="293"/>
        <end position="313"/>
    </location>
</feature>
<evidence type="ECO:0000313" key="2">
    <source>
        <dbReference type="EMBL" id="QSG09601.1"/>
    </source>
</evidence>
<sequence>MASLDRSPHTHQINLWIALTQFEPTFTATLGELGYECDVIEDQFYITDADGAQIIHPDVILTNINTDHSLVIDCKSSSLDREQLIRYLALNDHEEQLVVQDVIDGISAGEISTEVTLSSFDDLTDQGVPTDIAVVHFDQDPYSGLAIWNPEPQEFSHPPTADLFPINVEPGEPLPTGYYPFDIYEADKEAMVSSILNSIISLAMKQGEYSFEEILDQAHPYWDKIGSDKQAELLERTERIHAELLDAGLDEYVEKIAGTSGQEWGQISATMQAIQARTDYYVDRALDRLPQSRLDSDAWQSSTGSEDDEENPV</sequence>
<reference evidence="2 3" key="1">
    <citation type="submission" date="2020-11" db="EMBL/GenBank/DDBJ databases">
        <title>Carbohydrate-dependent, anaerobic sulfur respiration: A novel catabolism in halophilic archaea.</title>
        <authorList>
            <person name="Sorokin D.Y."/>
            <person name="Messina E."/>
            <person name="Smedile F."/>
            <person name="La Cono V."/>
            <person name="Hallsworth J.E."/>
            <person name="Yakimov M.M."/>
        </authorList>
    </citation>
    <scope>NUCLEOTIDE SEQUENCE [LARGE SCALE GENOMIC DNA]</scope>
    <source>
        <strain evidence="2 3">HSR12-2</strain>
    </source>
</reference>
<dbReference type="KEGG" id="hds:HSR122_2220"/>
<dbReference type="EMBL" id="CP064788">
    <property type="protein sequence ID" value="QSG09601.1"/>
    <property type="molecule type" value="Genomic_DNA"/>
</dbReference>
<evidence type="ECO:0000256" key="1">
    <source>
        <dbReference type="SAM" id="MobiDB-lite"/>
    </source>
</evidence>
<gene>
    <name evidence="2" type="ORF">HSR122_2220</name>
</gene>
<proteinExistence type="predicted"/>
<dbReference type="AlphaFoldDB" id="A0A897NB25"/>
<keyword evidence="3" id="KW-1185">Reference proteome</keyword>
<accession>A0A897NB25</accession>
<evidence type="ECO:0000313" key="3">
    <source>
        <dbReference type="Proteomes" id="UP000662973"/>
    </source>
</evidence>
<dbReference type="GeneID" id="68852828"/>
<keyword evidence="2" id="KW-0540">Nuclease</keyword>
<protein>
    <submittedName>
        <fullName evidence="2">PD-(DE)xK superfamily endonuclease</fullName>
    </submittedName>
</protein>
<organism evidence="2 3">
    <name type="scientific">Halapricum desulfuricans</name>
    <dbReference type="NCBI Taxonomy" id="2841257"/>
    <lineage>
        <taxon>Archaea</taxon>
        <taxon>Methanobacteriati</taxon>
        <taxon>Methanobacteriota</taxon>
        <taxon>Stenosarchaea group</taxon>
        <taxon>Halobacteria</taxon>
        <taxon>Halobacteriales</taxon>
        <taxon>Haloarculaceae</taxon>
        <taxon>Halapricum</taxon>
    </lineage>
</organism>
<name>A0A897NB25_9EURY</name>
<dbReference type="RefSeq" id="WP_229109777.1">
    <property type="nucleotide sequence ID" value="NZ_CP064788.1"/>
</dbReference>
<dbReference type="Proteomes" id="UP000662973">
    <property type="component" value="Chromosome"/>
</dbReference>
<keyword evidence="2" id="KW-0255">Endonuclease</keyword>
<dbReference type="GO" id="GO:0004519">
    <property type="term" value="F:endonuclease activity"/>
    <property type="evidence" value="ECO:0007669"/>
    <property type="project" value="UniProtKB-KW"/>
</dbReference>
<keyword evidence="2" id="KW-0378">Hydrolase</keyword>